<organism evidence="1 2">
    <name type="scientific">Russula earlei</name>
    <dbReference type="NCBI Taxonomy" id="71964"/>
    <lineage>
        <taxon>Eukaryota</taxon>
        <taxon>Fungi</taxon>
        <taxon>Dikarya</taxon>
        <taxon>Basidiomycota</taxon>
        <taxon>Agaricomycotina</taxon>
        <taxon>Agaricomycetes</taxon>
        <taxon>Russulales</taxon>
        <taxon>Russulaceae</taxon>
        <taxon>Russula</taxon>
    </lineage>
</organism>
<evidence type="ECO:0000313" key="2">
    <source>
        <dbReference type="Proteomes" id="UP001207468"/>
    </source>
</evidence>
<dbReference type="Proteomes" id="UP001207468">
    <property type="component" value="Unassembled WGS sequence"/>
</dbReference>
<dbReference type="EMBL" id="JAGFNK010001012">
    <property type="protein sequence ID" value="KAI9436099.1"/>
    <property type="molecule type" value="Genomic_DNA"/>
</dbReference>
<proteinExistence type="predicted"/>
<gene>
    <name evidence="1" type="ORF">F5148DRAFT_1265460</name>
</gene>
<sequence length="98" mass="11087">MQQRLTALTPLPCLSLSLCRASHSGGRRGYMCQVGHGSSISLMDRDAQILIQRTRRHDLLRSIRVGLHETKTTVNYINQKRTRKLSQVEYTPPGDTPL</sequence>
<comment type="caution">
    <text evidence="1">The sequence shown here is derived from an EMBL/GenBank/DDBJ whole genome shotgun (WGS) entry which is preliminary data.</text>
</comment>
<keyword evidence="2" id="KW-1185">Reference proteome</keyword>
<evidence type="ECO:0000313" key="1">
    <source>
        <dbReference type="EMBL" id="KAI9436099.1"/>
    </source>
</evidence>
<name>A0ACC0TRG5_9AGAM</name>
<protein>
    <submittedName>
        <fullName evidence="1">Uncharacterized protein</fullName>
    </submittedName>
</protein>
<reference evidence="1" key="1">
    <citation type="submission" date="2021-03" db="EMBL/GenBank/DDBJ databases">
        <title>Evolutionary priming and transition to the ectomycorrhizal habit in an iconic lineage of mushroom-forming fungi: is preadaptation a requirement?</title>
        <authorList>
            <consortium name="DOE Joint Genome Institute"/>
            <person name="Looney B.P."/>
            <person name="Miyauchi S."/>
            <person name="Morin E."/>
            <person name="Drula E."/>
            <person name="Courty P.E."/>
            <person name="Chicoki N."/>
            <person name="Fauchery L."/>
            <person name="Kohler A."/>
            <person name="Kuo A."/>
            <person name="LaButti K."/>
            <person name="Pangilinan J."/>
            <person name="Lipzen A."/>
            <person name="Riley R."/>
            <person name="Andreopoulos W."/>
            <person name="He G."/>
            <person name="Johnson J."/>
            <person name="Barry K.W."/>
            <person name="Grigoriev I.V."/>
            <person name="Nagy L."/>
            <person name="Hibbett D."/>
            <person name="Henrissat B."/>
            <person name="Matheny P.B."/>
            <person name="Labbe J."/>
            <person name="Martin A.F."/>
        </authorList>
    </citation>
    <scope>NUCLEOTIDE SEQUENCE</scope>
    <source>
        <strain evidence="1">BPL698</strain>
    </source>
</reference>
<accession>A0ACC0TRG5</accession>